<dbReference type="EMBL" id="CAADRP010000546">
    <property type="protein sequence ID" value="VFU29432.1"/>
    <property type="molecule type" value="Genomic_DNA"/>
</dbReference>
<organism evidence="1">
    <name type="scientific">Salix viminalis</name>
    <name type="common">Common osier</name>
    <name type="synonym">Basket willow</name>
    <dbReference type="NCBI Taxonomy" id="40686"/>
    <lineage>
        <taxon>Eukaryota</taxon>
        <taxon>Viridiplantae</taxon>
        <taxon>Streptophyta</taxon>
        <taxon>Embryophyta</taxon>
        <taxon>Tracheophyta</taxon>
        <taxon>Spermatophyta</taxon>
        <taxon>Magnoliopsida</taxon>
        <taxon>eudicotyledons</taxon>
        <taxon>Gunneridae</taxon>
        <taxon>Pentapetalae</taxon>
        <taxon>rosids</taxon>
        <taxon>fabids</taxon>
        <taxon>Malpighiales</taxon>
        <taxon>Salicaceae</taxon>
        <taxon>Saliceae</taxon>
        <taxon>Salix</taxon>
    </lineage>
</organism>
<sequence length="150" mass="16733">MSQHRKEMCQTKLKKARHGSYSFIHSSYYREEDEQGVLDGSSSDGELHSFVICLHASELVGLDCKRFLFASSSSDAIWNGSGSSWTACRLIRKGASEKILKQEISLEKTDPSPSVQTIHQKNSYLLSSAQNLKNCRKLTQLASKSPLSFS</sequence>
<gene>
    <name evidence="1" type="ORF">SVIM_LOCUS107522</name>
</gene>
<reference evidence="1" key="1">
    <citation type="submission" date="2019-03" db="EMBL/GenBank/DDBJ databases">
        <authorList>
            <person name="Mank J."/>
            <person name="Almeida P."/>
        </authorList>
    </citation>
    <scope>NUCLEOTIDE SEQUENCE</scope>
    <source>
        <strain evidence="1">78183</strain>
    </source>
</reference>
<protein>
    <submittedName>
        <fullName evidence="1">Uncharacterized protein</fullName>
    </submittedName>
</protein>
<dbReference type="AlphaFoldDB" id="A0A6N2KMY2"/>
<proteinExistence type="predicted"/>
<name>A0A6N2KMY2_SALVM</name>
<evidence type="ECO:0000313" key="1">
    <source>
        <dbReference type="EMBL" id="VFU29432.1"/>
    </source>
</evidence>
<accession>A0A6N2KMY2</accession>